<sequence>MTQTQEAGEGLQQAPGYPSLQQPAPPQQPAPRTAACISCSSLHPLSSLHLLQKPVPPAAACTPCSSLYLLQQPAPPAAACTPYSSLHPLSSLHPVQQPAPPAAACTSCSSATALCQPLTPCSGPEPWGIMNGVMHAGNLNTQKRKQEDHKFKVILSYLVRSSPDPAAQPAPSRSRARTLALLGALVAAVAAAAAARACALLADAQAAARQESALKVLGTDGLFLFSSLDTNQDMYISPEEFKPIAEKLTGSVPVASYEEEELHRDPSEETLTIEARFQPLLTETMTKSKDGFLGVSRLALSGLRNWTTAASPTAVFAARHFRPFLPPPGQELGQPWWIIPGELSVFTGYLSNNRFYPPPPKDKEVIIHRLLSMFHPRPFVKTRFAPQGTVACLTAISDSYYTVMFRIHAEFQLSEPPDFPFWFSPGQFTGHIILSKDATHIRDFRLFVPNHRSLNVDMEWLYGASETSNMEVDIGYIPQVNTQMELEATGPSVPSVILDEDGKMIDSRLPSGEPLQFVFEEIKWHQELSWEEAARRLEVAMYPFKKPRAWVSYPECSPKTFWKVLWVSNSSGRTLRETVLESPPILTLLNESFISTWSLVKELEDLQVQQENALHSQLAGLHLEKYSFPVEMMICLPNGTVVHHINANYFLDITSMKPEDMENNVFSFSSTFEDPSTATYMQFLREGLRRGLPLLQP</sequence>
<reference evidence="3" key="1">
    <citation type="submission" date="2020-03" db="EMBL/GenBank/DDBJ databases">
        <title>Studies in the Genomics of Life Span.</title>
        <authorList>
            <person name="Glass D."/>
        </authorList>
    </citation>
    <scope>NUCLEOTIDE SEQUENCE</scope>
    <source>
        <strain evidence="3">LTLLF</strain>
        <tissue evidence="3">Muscle</tissue>
    </source>
</reference>
<dbReference type="PANTHER" id="PTHR16213">
    <property type="entry name" value="SELENOPROTEIN N"/>
    <property type="match status" value="1"/>
</dbReference>
<accession>A0A8J6KME6</accession>
<dbReference type="GO" id="GO:0055074">
    <property type="term" value="P:calcium ion homeostasis"/>
    <property type="evidence" value="ECO:0007669"/>
    <property type="project" value="TreeGrafter"/>
</dbReference>
<protein>
    <submittedName>
        <fullName evidence="3">Selenoprotein N</fullName>
    </submittedName>
</protein>
<evidence type="ECO:0000313" key="3">
    <source>
        <dbReference type="EMBL" id="KAH0503018.1"/>
    </source>
</evidence>
<dbReference type="PANTHER" id="PTHR16213:SF78">
    <property type="entry name" value="SELENOPROTEIN N"/>
    <property type="match status" value="1"/>
</dbReference>
<dbReference type="GO" id="GO:0005789">
    <property type="term" value="C:endoplasmic reticulum membrane"/>
    <property type="evidence" value="ECO:0007669"/>
    <property type="project" value="TreeGrafter"/>
</dbReference>
<dbReference type="InterPro" id="IPR002048">
    <property type="entry name" value="EF_hand_dom"/>
</dbReference>
<dbReference type="PROSITE" id="PS50222">
    <property type="entry name" value="EF_HAND_2"/>
    <property type="match status" value="1"/>
</dbReference>
<name>A0A8J6KME6_MICOH</name>
<proteinExistence type="predicted"/>
<dbReference type="GO" id="GO:0005509">
    <property type="term" value="F:calcium ion binding"/>
    <property type="evidence" value="ECO:0007669"/>
    <property type="project" value="InterPro"/>
</dbReference>
<dbReference type="GO" id="GO:0048741">
    <property type="term" value="P:skeletal muscle fiber development"/>
    <property type="evidence" value="ECO:0007669"/>
    <property type="project" value="TreeGrafter"/>
</dbReference>
<evidence type="ECO:0000313" key="4">
    <source>
        <dbReference type="Proteomes" id="UP000710432"/>
    </source>
</evidence>
<organism evidence="3 4">
    <name type="scientific">Microtus ochrogaster</name>
    <name type="common">Prairie vole</name>
    <dbReference type="NCBI Taxonomy" id="79684"/>
    <lineage>
        <taxon>Eukaryota</taxon>
        <taxon>Metazoa</taxon>
        <taxon>Chordata</taxon>
        <taxon>Craniata</taxon>
        <taxon>Vertebrata</taxon>
        <taxon>Euteleostomi</taxon>
        <taxon>Mammalia</taxon>
        <taxon>Eutheria</taxon>
        <taxon>Euarchontoglires</taxon>
        <taxon>Glires</taxon>
        <taxon>Rodentia</taxon>
        <taxon>Myomorpha</taxon>
        <taxon>Muroidea</taxon>
        <taxon>Cricetidae</taxon>
        <taxon>Arvicolinae</taxon>
        <taxon>Microtus</taxon>
    </lineage>
</organism>
<evidence type="ECO:0000256" key="1">
    <source>
        <dbReference type="SAM" id="MobiDB-lite"/>
    </source>
</evidence>
<dbReference type="EMBL" id="JAATJU010025600">
    <property type="protein sequence ID" value="KAH0503018.1"/>
    <property type="molecule type" value="Genomic_DNA"/>
</dbReference>
<feature type="domain" description="EF-hand" evidence="2">
    <location>
        <begin position="224"/>
        <end position="251"/>
    </location>
</feature>
<dbReference type="Proteomes" id="UP000710432">
    <property type="component" value="Unassembled WGS sequence"/>
</dbReference>
<evidence type="ECO:0000259" key="2">
    <source>
        <dbReference type="PROSITE" id="PS50222"/>
    </source>
</evidence>
<gene>
    <name evidence="3" type="ORF">LTLLF_187490</name>
</gene>
<dbReference type="AlphaFoldDB" id="A0A8J6KME6"/>
<comment type="caution">
    <text evidence="3">The sequence shown here is derived from an EMBL/GenBank/DDBJ whole genome shotgun (WGS) entry which is preliminary data.</text>
</comment>
<feature type="region of interest" description="Disordered" evidence="1">
    <location>
        <begin position="1"/>
        <end position="32"/>
    </location>
</feature>